<protein>
    <submittedName>
        <fullName evidence="1">Uncharacterized protein</fullName>
    </submittedName>
</protein>
<proteinExistence type="predicted"/>
<name>A0A2T7NFP0_POMCA</name>
<comment type="caution">
    <text evidence="1">The sequence shown here is derived from an EMBL/GenBank/DDBJ whole genome shotgun (WGS) entry which is preliminary data.</text>
</comment>
<dbReference type="EMBL" id="PZQS01000013">
    <property type="protein sequence ID" value="PVD19993.1"/>
    <property type="molecule type" value="Genomic_DNA"/>
</dbReference>
<organism evidence="1 2">
    <name type="scientific">Pomacea canaliculata</name>
    <name type="common">Golden apple snail</name>
    <dbReference type="NCBI Taxonomy" id="400727"/>
    <lineage>
        <taxon>Eukaryota</taxon>
        <taxon>Metazoa</taxon>
        <taxon>Spiralia</taxon>
        <taxon>Lophotrochozoa</taxon>
        <taxon>Mollusca</taxon>
        <taxon>Gastropoda</taxon>
        <taxon>Caenogastropoda</taxon>
        <taxon>Architaenioglossa</taxon>
        <taxon>Ampullarioidea</taxon>
        <taxon>Ampullariidae</taxon>
        <taxon>Pomacea</taxon>
    </lineage>
</organism>
<sequence length="82" mass="9394">MVDRWFVASEISHKLPPPRFPSRLPRLDPPLSGPLVCRCVRPTSQPPALHAAKVVSLRHRKRESKLVNFRKTWRVTPAAPPR</sequence>
<keyword evidence="2" id="KW-1185">Reference proteome</keyword>
<evidence type="ECO:0000313" key="2">
    <source>
        <dbReference type="Proteomes" id="UP000245119"/>
    </source>
</evidence>
<dbReference type="AlphaFoldDB" id="A0A2T7NFP0"/>
<dbReference type="Proteomes" id="UP000245119">
    <property type="component" value="Linkage Group LG13"/>
</dbReference>
<evidence type="ECO:0000313" key="1">
    <source>
        <dbReference type="EMBL" id="PVD19993.1"/>
    </source>
</evidence>
<gene>
    <name evidence="1" type="ORF">C0Q70_20487</name>
</gene>
<accession>A0A2T7NFP0</accession>
<reference evidence="1 2" key="1">
    <citation type="submission" date="2018-04" db="EMBL/GenBank/DDBJ databases">
        <title>The genome of golden apple snail Pomacea canaliculata provides insight into stress tolerance and invasive adaptation.</title>
        <authorList>
            <person name="Liu C."/>
            <person name="Liu B."/>
            <person name="Ren Y."/>
            <person name="Zhang Y."/>
            <person name="Wang H."/>
            <person name="Li S."/>
            <person name="Jiang F."/>
            <person name="Yin L."/>
            <person name="Zhang G."/>
            <person name="Qian W."/>
            <person name="Fan W."/>
        </authorList>
    </citation>
    <scope>NUCLEOTIDE SEQUENCE [LARGE SCALE GENOMIC DNA]</scope>
    <source>
        <strain evidence="1">SZHN2017</strain>
        <tissue evidence="1">Muscle</tissue>
    </source>
</reference>